<comment type="similarity">
    <text evidence="1 5">Belongs to the peptidase S8 family.</text>
</comment>
<evidence type="ECO:0000256" key="5">
    <source>
        <dbReference type="PROSITE-ProRule" id="PRU01240"/>
    </source>
</evidence>
<evidence type="ECO:0000313" key="8">
    <source>
        <dbReference type="Proteomes" id="UP000319555"/>
    </source>
</evidence>
<accession>A0A521CC32</accession>
<dbReference type="PANTHER" id="PTHR43806:SF11">
    <property type="entry name" value="CEREVISIN-RELATED"/>
    <property type="match status" value="1"/>
</dbReference>
<evidence type="ECO:0000259" key="6">
    <source>
        <dbReference type="Pfam" id="PF00082"/>
    </source>
</evidence>
<dbReference type="GO" id="GO:0004252">
    <property type="term" value="F:serine-type endopeptidase activity"/>
    <property type="evidence" value="ECO:0007669"/>
    <property type="project" value="InterPro"/>
</dbReference>
<dbReference type="InterPro" id="IPR015500">
    <property type="entry name" value="Peptidase_S8_subtilisin-rel"/>
</dbReference>
<comment type="caution">
    <text evidence="5">Lacks conserved residue(s) required for the propagation of feature annotation.</text>
</comment>
<evidence type="ECO:0000256" key="3">
    <source>
        <dbReference type="ARBA" id="ARBA00022801"/>
    </source>
</evidence>
<name>A0A521CC32_9RHOB</name>
<dbReference type="InterPro" id="IPR036852">
    <property type="entry name" value="Peptidase_S8/S53_dom_sf"/>
</dbReference>
<keyword evidence="2 7" id="KW-0645">Protease</keyword>
<dbReference type="SUPFAM" id="SSF52743">
    <property type="entry name" value="Subtilisin-like"/>
    <property type="match status" value="1"/>
</dbReference>
<proteinExistence type="inferred from homology"/>
<evidence type="ECO:0000313" key="7">
    <source>
        <dbReference type="EMBL" id="SMO56320.1"/>
    </source>
</evidence>
<evidence type="ECO:0000256" key="4">
    <source>
        <dbReference type="ARBA" id="ARBA00022825"/>
    </source>
</evidence>
<keyword evidence="8" id="KW-1185">Reference proteome</keyword>
<dbReference type="Pfam" id="PF00082">
    <property type="entry name" value="Peptidase_S8"/>
    <property type="match status" value="1"/>
</dbReference>
<sequence>MQEYDALTRSDVSLDGDPLVIEVVSDTPQSLSAIQERVGSALPDVATSTQAVFDADADRFFFVEFPEIDPKGQEREVFAFGRALRMALDLAEANPVLPDSLYGAAHVGTESFLSFCETKRDNSRPYGWHHKRIKTPLAWQHTRGQGSKVAVIDTGYSDHSELAGVIETNGMWNFVEGNGDARDRFSGGVLKHPGHGTLVTSVVGSRGGADMNGDTTSPGAITGTAPAAKVLPIRAIKSVIDMTQLRIPAAISHAVNQNADVIVMALGGPVRVSSTEQALRNAVQAGLVIVCAAGNCYPNVVFPAAYASLEICTAVAALQPDRRPWRKTGRGPEVSFSAYGENVWGAAKNKATDPNSGIRASQGTTLATSMTGGVAALWVAHHGGRAALLQKAQNAGTTVQAMWLHCAKHGMNKPAVWNGATDLGAGIINAQAVLDAPLPTGAESPAAPDPNATPTLNILVSHLAGTDSTAAGEVTPDMADYANEIIWLSYRRGARKRIAESDGGAEAMVGEDAPTSGLDTALSDKPALSAYLGMG</sequence>
<evidence type="ECO:0000256" key="2">
    <source>
        <dbReference type="ARBA" id="ARBA00022670"/>
    </source>
</evidence>
<dbReference type="InterPro" id="IPR000209">
    <property type="entry name" value="Peptidase_S8/S53_dom"/>
</dbReference>
<gene>
    <name evidence="7" type="ORF">SAMN06265380_102279</name>
</gene>
<keyword evidence="3" id="KW-0378">Hydrolase</keyword>
<dbReference type="PANTHER" id="PTHR43806">
    <property type="entry name" value="PEPTIDASE S8"/>
    <property type="match status" value="1"/>
</dbReference>
<reference evidence="7 8" key="1">
    <citation type="submission" date="2017-05" db="EMBL/GenBank/DDBJ databases">
        <authorList>
            <person name="Varghese N."/>
            <person name="Submissions S."/>
        </authorList>
    </citation>
    <scope>NUCLEOTIDE SEQUENCE [LARGE SCALE GENOMIC DNA]</scope>
    <source>
        <strain evidence="7 8">DSM 28009</strain>
    </source>
</reference>
<dbReference type="Proteomes" id="UP000319555">
    <property type="component" value="Unassembled WGS sequence"/>
</dbReference>
<keyword evidence="4" id="KW-0720">Serine protease</keyword>
<evidence type="ECO:0000256" key="1">
    <source>
        <dbReference type="ARBA" id="ARBA00011073"/>
    </source>
</evidence>
<dbReference type="Gene3D" id="3.40.50.200">
    <property type="entry name" value="Peptidase S8/S53 domain"/>
    <property type="match status" value="1"/>
</dbReference>
<protein>
    <submittedName>
        <fullName evidence="7">Serine protease, subtilisin family</fullName>
    </submittedName>
</protein>
<dbReference type="RefSeq" id="WP_185956645.1">
    <property type="nucleotide sequence ID" value="NZ_FXTE01000002.1"/>
</dbReference>
<organism evidence="7 8">
    <name type="scientific">Ruegeria faecimaris</name>
    <dbReference type="NCBI Taxonomy" id="686389"/>
    <lineage>
        <taxon>Bacteria</taxon>
        <taxon>Pseudomonadati</taxon>
        <taxon>Pseudomonadota</taxon>
        <taxon>Alphaproteobacteria</taxon>
        <taxon>Rhodobacterales</taxon>
        <taxon>Roseobacteraceae</taxon>
        <taxon>Ruegeria</taxon>
    </lineage>
</organism>
<dbReference type="PROSITE" id="PS51892">
    <property type="entry name" value="SUBTILASE"/>
    <property type="match status" value="1"/>
</dbReference>
<feature type="domain" description="Peptidase S8/S53" evidence="6">
    <location>
        <begin position="144"/>
        <end position="407"/>
    </location>
</feature>
<dbReference type="AlphaFoldDB" id="A0A521CC32"/>
<dbReference type="InterPro" id="IPR050131">
    <property type="entry name" value="Peptidase_S8_subtilisin-like"/>
</dbReference>
<dbReference type="PRINTS" id="PR00723">
    <property type="entry name" value="SUBTILISIN"/>
</dbReference>
<dbReference type="EMBL" id="FXTE01000002">
    <property type="protein sequence ID" value="SMO56320.1"/>
    <property type="molecule type" value="Genomic_DNA"/>
</dbReference>
<dbReference type="GO" id="GO:0006508">
    <property type="term" value="P:proteolysis"/>
    <property type="evidence" value="ECO:0007669"/>
    <property type="project" value="UniProtKB-KW"/>
</dbReference>